<dbReference type="InterPro" id="IPR018688">
    <property type="entry name" value="PpoB2-like"/>
</dbReference>
<protein>
    <submittedName>
        <fullName evidence="2">DUF2182 domain-containing protein</fullName>
    </submittedName>
</protein>
<keyword evidence="1" id="KW-1133">Transmembrane helix</keyword>
<gene>
    <name evidence="2" type="ORF">AB2B41_23460</name>
</gene>
<evidence type="ECO:0000313" key="3">
    <source>
        <dbReference type="Proteomes" id="UP001556098"/>
    </source>
</evidence>
<accession>A0ABV3RV24</accession>
<feature type="transmembrane region" description="Helical" evidence="1">
    <location>
        <begin position="6"/>
        <end position="25"/>
    </location>
</feature>
<dbReference type="RefSeq" id="WP_367880244.1">
    <property type="nucleotide sequence ID" value="NZ_JBFNXX010000133.1"/>
</dbReference>
<feature type="non-terminal residue" evidence="2">
    <location>
        <position position="1"/>
    </location>
</feature>
<proteinExistence type="predicted"/>
<keyword evidence="1" id="KW-0812">Transmembrane</keyword>
<evidence type="ECO:0000313" key="2">
    <source>
        <dbReference type="EMBL" id="MEW9922561.1"/>
    </source>
</evidence>
<name>A0ABV3RV24_9RHOB</name>
<organism evidence="2 3">
    <name type="scientific">Sulfitobacter sediminis</name>
    <dbReference type="NCBI Taxonomy" id="3234186"/>
    <lineage>
        <taxon>Bacteria</taxon>
        <taxon>Pseudomonadati</taxon>
        <taxon>Pseudomonadota</taxon>
        <taxon>Alphaproteobacteria</taxon>
        <taxon>Rhodobacterales</taxon>
        <taxon>Roseobacteraceae</taxon>
        <taxon>Sulfitobacter</taxon>
    </lineage>
</organism>
<dbReference type="EMBL" id="JBFNXX010000133">
    <property type="protein sequence ID" value="MEW9922561.1"/>
    <property type="molecule type" value="Genomic_DNA"/>
</dbReference>
<keyword evidence="3" id="KW-1185">Reference proteome</keyword>
<dbReference type="Proteomes" id="UP001556098">
    <property type="component" value="Unassembled WGS sequence"/>
</dbReference>
<sequence>LFVGGVMNLLWIAALAIFVGMEKLATRLPWLSKLSAVALILGGLALAFS</sequence>
<comment type="caution">
    <text evidence="2">The sequence shown here is derived from an EMBL/GenBank/DDBJ whole genome shotgun (WGS) entry which is preliminary data.</text>
</comment>
<reference evidence="2 3" key="1">
    <citation type="submission" date="2024-07" db="EMBL/GenBank/DDBJ databases">
        <title>Marimonas sp.nov., isolated from tidal-flat sediment.</title>
        <authorList>
            <person name="Jayan J.N."/>
            <person name="Lee S.S."/>
        </authorList>
    </citation>
    <scope>NUCLEOTIDE SEQUENCE [LARGE SCALE GENOMIC DNA]</scope>
    <source>
        <strain evidence="2 3">MJW-29</strain>
    </source>
</reference>
<feature type="transmembrane region" description="Helical" evidence="1">
    <location>
        <begin position="30"/>
        <end position="48"/>
    </location>
</feature>
<dbReference type="Pfam" id="PF09948">
    <property type="entry name" value="PpoB2"/>
    <property type="match status" value="1"/>
</dbReference>
<keyword evidence="1" id="KW-0472">Membrane</keyword>
<evidence type="ECO:0000256" key="1">
    <source>
        <dbReference type="SAM" id="Phobius"/>
    </source>
</evidence>